<organism evidence="2 3">
    <name type="scientific">Cellulophaga geojensis KL-A</name>
    <dbReference type="NCBI Taxonomy" id="1328323"/>
    <lineage>
        <taxon>Bacteria</taxon>
        <taxon>Pseudomonadati</taxon>
        <taxon>Bacteroidota</taxon>
        <taxon>Flavobacteriia</taxon>
        <taxon>Flavobacteriales</taxon>
        <taxon>Flavobacteriaceae</taxon>
        <taxon>Cellulophaga</taxon>
    </lineage>
</organism>
<evidence type="ECO:0000313" key="2">
    <source>
        <dbReference type="EMBL" id="EWH14916.1"/>
    </source>
</evidence>
<accession>A0ABN0RSS6</accession>
<dbReference type="EMBL" id="ARZX01000001">
    <property type="protein sequence ID" value="EWH14916.1"/>
    <property type="molecule type" value="Genomic_DNA"/>
</dbReference>
<sequence>MIKPQTMQYTSFKQIELDLKRLSLERQILIEELKSQKHQVAEDLKPYNWVSWAYKLARKYGALLVIKKLFK</sequence>
<keyword evidence="3" id="KW-1185">Reference proteome</keyword>
<comment type="caution">
    <text evidence="2">The sequence shown here is derived from an EMBL/GenBank/DDBJ whole genome shotgun (WGS) entry which is preliminary data.</text>
</comment>
<gene>
    <name evidence="2" type="ORF">KLA_00115</name>
</gene>
<dbReference type="Proteomes" id="UP000019275">
    <property type="component" value="Unassembled WGS sequence"/>
</dbReference>
<keyword evidence="1" id="KW-0175">Coiled coil</keyword>
<evidence type="ECO:0000256" key="1">
    <source>
        <dbReference type="SAM" id="Coils"/>
    </source>
</evidence>
<proteinExistence type="predicted"/>
<evidence type="ECO:0000313" key="3">
    <source>
        <dbReference type="Proteomes" id="UP000019275"/>
    </source>
</evidence>
<name>A0ABN0RSS6_9FLAO</name>
<feature type="coiled-coil region" evidence="1">
    <location>
        <begin position="12"/>
        <end position="39"/>
    </location>
</feature>
<reference evidence="2 3" key="1">
    <citation type="journal article" date="2014" name="Genome Announc.">
        <title>Draft Genome Sequence of the Carrageenan-Degrading Bacterium Cellulophaga sp. Strain KL-A, Isolated from Decaying Marine Algae.</title>
        <authorList>
            <person name="Shan D."/>
            <person name="Ying J."/>
            <person name="Li X."/>
            <person name="Gao Z."/>
            <person name="Wei G."/>
            <person name="Shao Z."/>
        </authorList>
    </citation>
    <scope>NUCLEOTIDE SEQUENCE [LARGE SCALE GENOMIC DNA]</scope>
    <source>
        <strain evidence="2 3">KL-A</strain>
    </source>
</reference>
<protein>
    <submittedName>
        <fullName evidence="2">Glutaminyl-tRNA synthetase</fullName>
    </submittedName>
</protein>